<evidence type="ECO:0000313" key="2">
    <source>
        <dbReference type="Proteomes" id="UP000004217"/>
    </source>
</evidence>
<dbReference type="PATRIC" id="fig|700597.3.peg.1828"/>
<protein>
    <submittedName>
        <fullName evidence="1">Uncharacterized protein</fullName>
    </submittedName>
</protein>
<keyword evidence="2" id="KW-1185">Reference proteome</keyword>
<organism evidence="1 2">
    <name type="scientific">Streptomyces zinciresistens K42</name>
    <dbReference type="NCBI Taxonomy" id="700597"/>
    <lineage>
        <taxon>Bacteria</taxon>
        <taxon>Bacillati</taxon>
        <taxon>Actinomycetota</taxon>
        <taxon>Actinomycetes</taxon>
        <taxon>Kitasatosporales</taxon>
        <taxon>Streptomycetaceae</taxon>
        <taxon>Streptomyces</taxon>
    </lineage>
</organism>
<name>G2G8Q7_9ACTN</name>
<comment type="caution">
    <text evidence="1">The sequence shown here is derived from an EMBL/GenBank/DDBJ whole genome shotgun (WGS) entry which is preliminary data.</text>
</comment>
<dbReference type="AlphaFoldDB" id="G2G8Q7"/>
<sequence length="60" mass="6659">MAETATPDQIRTILDLLRRQARDGEAGTVGFFKGPTDRDGIATLTRTEADLYIDSLRGEY</sequence>
<dbReference type="RefSeq" id="WP_007493640.1">
    <property type="nucleotide sequence ID" value="NZ_AGBF01000019.1"/>
</dbReference>
<accession>G2G8Q7</accession>
<dbReference type="EMBL" id="AGBF01000019">
    <property type="protein sequence ID" value="EGX60122.1"/>
    <property type="molecule type" value="Genomic_DNA"/>
</dbReference>
<evidence type="ECO:0000313" key="1">
    <source>
        <dbReference type="EMBL" id="EGX60122.1"/>
    </source>
</evidence>
<dbReference type="Proteomes" id="UP000004217">
    <property type="component" value="Unassembled WGS sequence"/>
</dbReference>
<reference evidence="1 2" key="1">
    <citation type="submission" date="2011-08" db="EMBL/GenBank/DDBJ databases">
        <authorList>
            <person name="Lin Y."/>
            <person name="Hao X."/>
            <person name="Johnstone L."/>
            <person name="Miller S.J."/>
            <person name="Wei G."/>
            <person name="Rensing C."/>
        </authorList>
    </citation>
    <scope>NUCLEOTIDE SEQUENCE [LARGE SCALE GENOMIC DNA]</scope>
    <source>
        <strain evidence="1 2">K42</strain>
    </source>
</reference>
<proteinExistence type="predicted"/>
<gene>
    <name evidence="1" type="ORF">SZN_09376</name>
</gene>